<dbReference type="PROSITE" id="PS00107">
    <property type="entry name" value="PROTEIN_KINASE_ATP"/>
    <property type="match status" value="1"/>
</dbReference>
<dbReference type="SUPFAM" id="SSF50998">
    <property type="entry name" value="Quinoprotein alcohol dehydrogenase-like"/>
    <property type="match status" value="1"/>
</dbReference>
<dbReference type="Pfam" id="PF00069">
    <property type="entry name" value="Pkinase"/>
    <property type="match status" value="1"/>
</dbReference>
<dbReference type="GO" id="GO:0005524">
    <property type="term" value="F:ATP binding"/>
    <property type="evidence" value="ECO:0007669"/>
    <property type="project" value="UniProtKB-UniRule"/>
</dbReference>
<dbReference type="PANTHER" id="PTHR43289">
    <property type="entry name" value="MITOGEN-ACTIVATED PROTEIN KINASE KINASE KINASE 20-RELATED"/>
    <property type="match status" value="1"/>
</dbReference>
<evidence type="ECO:0000256" key="5">
    <source>
        <dbReference type="PROSITE-ProRule" id="PRU10141"/>
    </source>
</evidence>
<evidence type="ECO:0000313" key="10">
    <source>
        <dbReference type="Proteomes" id="UP000481583"/>
    </source>
</evidence>
<evidence type="ECO:0000256" key="6">
    <source>
        <dbReference type="SAM" id="MobiDB-lite"/>
    </source>
</evidence>
<protein>
    <submittedName>
        <fullName evidence="9">Serine/threonine-protein kinase</fullName>
    </submittedName>
</protein>
<feature type="transmembrane region" description="Helical" evidence="7">
    <location>
        <begin position="310"/>
        <end position="331"/>
    </location>
</feature>
<feature type="region of interest" description="Disordered" evidence="6">
    <location>
        <begin position="271"/>
        <end position="306"/>
    </location>
</feature>
<dbReference type="CDD" id="cd14014">
    <property type="entry name" value="STKc_PknB_like"/>
    <property type="match status" value="1"/>
</dbReference>
<feature type="binding site" evidence="5">
    <location>
        <position position="42"/>
    </location>
    <ligand>
        <name>ATP</name>
        <dbReference type="ChEBI" id="CHEBI:30616"/>
    </ligand>
</feature>
<dbReference type="RefSeq" id="WP_165242879.1">
    <property type="nucleotide sequence ID" value="NZ_JAAKZV010000223.1"/>
</dbReference>
<dbReference type="PROSITE" id="PS00108">
    <property type="entry name" value="PROTEIN_KINASE_ST"/>
    <property type="match status" value="1"/>
</dbReference>
<sequence>MGRGTGEWPVIPGYRIESLLGSGGMGRVYLGRSSSGRRVAVKVIREEIAHQPDFRERFRREITSARRVSGAFTAPVVDADPDAEPPWMATLYIPGPSLDARVRREGPLAGKDLHQLAAGLAEALLDLHRAGIVHRDLKPGNVLLAEDGPRVIDFGVVRPGADSAALTRTGVAIGTPPYMSPEQVRAQRYTGPESDIFSYGSVLAFAATGRAPFEAADVYAVAYRLVHEHPDLAGVPEWLRPVLHQCLQKDPALRPSSADLLALLGVEVPEPAPPPAAPEQVVRSNGPRTPPPPPRTGRGRVRGRRSRRMLAAAGAVTVTAVLAAAGAFALLDDDGKDGGSKDKGAVGSAPVDGGRKLGDAYQPVNGGSPGGSAGYADSRGRKPSGWEPWEGGRDLTGCAYAGGSLYCAANDAVLQLAATTGAERWSRPLTGPVQPPAVSGGMVVVSDGEGLRGLSTSGGAERWSFSLPTPAKSFTVSAGIAYASTQTGSVYAIDAKTGHKLWAEQLNGGNTSFATGPRVRALGETGYLIGSTSGQDTEDAVRVVNRHGKTSAEHKLPEGGCAPDTAAVSLLQGSPVLDCLSYKDDQPALLHYAFAARSHTLTPLDADPRSGLAVQGGRAYVVAGQHLLVVDGEDKQVVGRVKLSDKAVADRMAIVAAGGRVYFGTHQGLYAVDPAEGKVVWNSETGSGPEQQTPPATPLVAGGVLFAAAPKGGWVSVDTRS</sequence>
<dbReference type="Gene3D" id="3.30.200.20">
    <property type="entry name" value="Phosphorylase Kinase, domain 1"/>
    <property type="match status" value="1"/>
</dbReference>
<keyword evidence="7" id="KW-0472">Membrane</keyword>
<dbReference type="Gene3D" id="2.130.10.10">
    <property type="entry name" value="YVTN repeat-like/Quinoprotein amine dehydrogenase"/>
    <property type="match status" value="2"/>
</dbReference>
<dbReference type="PANTHER" id="PTHR43289:SF34">
    <property type="entry name" value="SERINE_THREONINE-PROTEIN KINASE YBDM-RELATED"/>
    <property type="match status" value="1"/>
</dbReference>
<dbReference type="Pfam" id="PF13360">
    <property type="entry name" value="PQQ_2"/>
    <property type="match status" value="2"/>
</dbReference>
<evidence type="ECO:0000256" key="3">
    <source>
        <dbReference type="ARBA" id="ARBA00022777"/>
    </source>
</evidence>
<dbReference type="Gene3D" id="1.10.510.10">
    <property type="entry name" value="Transferase(Phosphotransferase) domain 1"/>
    <property type="match status" value="1"/>
</dbReference>
<dbReference type="EMBL" id="JAAKZV010000223">
    <property type="protein sequence ID" value="NGN68694.1"/>
    <property type="molecule type" value="Genomic_DNA"/>
</dbReference>
<evidence type="ECO:0000256" key="7">
    <source>
        <dbReference type="SAM" id="Phobius"/>
    </source>
</evidence>
<dbReference type="Proteomes" id="UP000481583">
    <property type="component" value="Unassembled WGS sequence"/>
</dbReference>
<feature type="compositionally biased region" description="Low complexity" evidence="6">
    <location>
        <begin position="278"/>
        <end position="287"/>
    </location>
</feature>
<keyword evidence="4 5" id="KW-0067">ATP-binding</keyword>
<dbReference type="SUPFAM" id="SSF56112">
    <property type="entry name" value="Protein kinase-like (PK-like)"/>
    <property type="match status" value="1"/>
</dbReference>
<feature type="domain" description="Protein kinase" evidence="8">
    <location>
        <begin position="14"/>
        <end position="266"/>
    </location>
</feature>
<proteinExistence type="predicted"/>
<evidence type="ECO:0000256" key="1">
    <source>
        <dbReference type="ARBA" id="ARBA00022679"/>
    </source>
</evidence>
<keyword evidence="7" id="KW-0812">Transmembrane</keyword>
<dbReference type="AlphaFoldDB" id="A0A6G4U932"/>
<keyword evidence="3 9" id="KW-0418">Kinase</keyword>
<gene>
    <name evidence="9" type="ORF">G5C51_32985</name>
</gene>
<name>A0A6G4U932_9ACTN</name>
<evidence type="ECO:0000259" key="8">
    <source>
        <dbReference type="PROSITE" id="PS50011"/>
    </source>
</evidence>
<keyword evidence="10" id="KW-1185">Reference proteome</keyword>
<dbReference type="SMART" id="SM00220">
    <property type="entry name" value="S_TKc"/>
    <property type="match status" value="1"/>
</dbReference>
<dbReference type="SMART" id="SM00564">
    <property type="entry name" value="PQQ"/>
    <property type="match status" value="3"/>
</dbReference>
<evidence type="ECO:0000256" key="4">
    <source>
        <dbReference type="ARBA" id="ARBA00022840"/>
    </source>
</evidence>
<dbReference type="InterPro" id="IPR011009">
    <property type="entry name" value="Kinase-like_dom_sf"/>
</dbReference>
<reference evidence="9 10" key="1">
    <citation type="submission" date="2020-02" db="EMBL/GenBank/DDBJ databases">
        <title>Whole-genome analyses of novel actinobacteria.</title>
        <authorList>
            <person name="Sahin N."/>
        </authorList>
    </citation>
    <scope>NUCLEOTIDE SEQUENCE [LARGE SCALE GENOMIC DNA]</scope>
    <source>
        <strain evidence="9 10">A7024</strain>
    </source>
</reference>
<dbReference type="InterPro" id="IPR017441">
    <property type="entry name" value="Protein_kinase_ATP_BS"/>
</dbReference>
<feature type="region of interest" description="Disordered" evidence="6">
    <location>
        <begin position="333"/>
        <end position="389"/>
    </location>
</feature>
<dbReference type="InterPro" id="IPR000719">
    <property type="entry name" value="Prot_kinase_dom"/>
</dbReference>
<evidence type="ECO:0000313" key="9">
    <source>
        <dbReference type="EMBL" id="NGN68694.1"/>
    </source>
</evidence>
<dbReference type="InterPro" id="IPR002372">
    <property type="entry name" value="PQQ_rpt_dom"/>
</dbReference>
<dbReference type="InterPro" id="IPR011047">
    <property type="entry name" value="Quinoprotein_ADH-like_sf"/>
</dbReference>
<dbReference type="InterPro" id="IPR018391">
    <property type="entry name" value="PQQ_b-propeller_rpt"/>
</dbReference>
<keyword evidence="2 5" id="KW-0547">Nucleotide-binding</keyword>
<accession>A0A6G4U932</accession>
<dbReference type="InterPro" id="IPR008271">
    <property type="entry name" value="Ser/Thr_kinase_AS"/>
</dbReference>
<keyword evidence="1" id="KW-0808">Transferase</keyword>
<comment type="caution">
    <text evidence="9">The sequence shown here is derived from an EMBL/GenBank/DDBJ whole genome shotgun (WGS) entry which is preliminary data.</text>
</comment>
<dbReference type="PROSITE" id="PS50011">
    <property type="entry name" value="PROTEIN_KINASE_DOM"/>
    <property type="match status" value="1"/>
</dbReference>
<feature type="compositionally biased region" description="Basic residues" evidence="6">
    <location>
        <begin position="297"/>
        <end position="306"/>
    </location>
</feature>
<dbReference type="GO" id="GO:0004674">
    <property type="term" value="F:protein serine/threonine kinase activity"/>
    <property type="evidence" value="ECO:0007669"/>
    <property type="project" value="TreeGrafter"/>
</dbReference>
<keyword evidence="7" id="KW-1133">Transmembrane helix</keyword>
<organism evidence="9 10">
    <name type="scientific">Streptomyces coryli</name>
    <dbReference type="NCBI Taxonomy" id="1128680"/>
    <lineage>
        <taxon>Bacteria</taxon>
        <taxon>Bacillati</taxon>
        <taxon>Actinomycetota</taxon>
        <taxon>Actinomycetes</taxon>
        <taxon>Kitasatosporales</taxon>
        <taxon>Streptomycetaceae</taxon>
        <taxon>Streptomyces</taxon>
    </lineage>
</organism>
<dbReference type="InterPro" id="IPR015943">
    <property type="entry name" value="WD40/YVTN_repeat-like_dom_sf"/>
</dbReference>
<evidence type="ECO:0000256" key="2">
    <source>
        <dbReference type="ARBA" id="ARBA00022741"/>
    </source>
</evidence>